<feature type="chain" id="PRO_5003515325" description="DUF6268 domain-containing protein" evidence="1">
    <location>
        <begin position="19"/>
        <end position="302"/>
    </location>
</feature>
<protein>
    <recommendedName>
        <fullName evidence="2">DUF6268 domain-containing protein</fullName>
    </recommendedName>
</protein>
<evidence type="ECO:0000313" key="4">
    <source>
        <dbReference type="Proteomes" id="UP000005631"/>
    </source>
</evidence>
<dbReference type="InterPro" id="IPR046235">
    <property type="entry name" value="DUF6268"/>
</dbReference>
<reference evidence="3 4" key="1">
    <citation type="journal article" date="2012" name="Stand. Genomic Sci.">
        <title>Genome sequence of the orange-pigmented seawater bacterium Owenweeksia hongkongensis type strain (UST20020801(T)).</title>
        <authorList>
            <person name="Riedel T."/>
            <person name="Held B."/>
            <person name="Nolan M."/>
            <person name="Lucas S."/>
            <person name="Lapidus A."/>
            <person name="Tice H."/>
            <person name="Del Rio T.G."/>
            <person name="Cheng J.F."/>
            <person name="Han C."/>
            <person name="Tapia R."/>
            <person name="Goodwin L.A."/>
            <person name="Pitluck S."/>
            <person name="Liolios K."/>
            <person name="Mavromatis K."/>
            <person name="Pagani I."/>
            <person name="Ivanova N."/>
            <person name="Mikhailova N."/>
            <person name="Pati A."/>
            <person name="Chen A."/>
            <person name="Palaniappan K."/>
            <person name="Rohde M."/>
            <person name="Tindall B.J."/>
            <person name="Detter J.C."/>
            <person name="Goker M."/>
            <person name="Woyke T."/>
            <person name="Bristow J."/>
            <person name="Eisen J.A."/>
            <person name="Markowitz V."/>
            <person name="Hugenholtz P."/>
            <person name="Klenk H.P."/>
            <person name="Kyrpides N.C."/>
        </authorList>
    </citation>
    <scope>NUCLEOTIDE SEQUENCE</scope>
    <source>
        <strain evidence="4">DSM 17368 / JCM 12287 / NRRL B-23963</strain>
    </source>
</reference>
<sequence length="302" mass="34515">MKSSLTLIFLVLCSVCSAQDYVDLAKFFYANTPANQFDSTTAETRVQEYGMDVTLPVELKNGNAFLTGFYAESISTKVNPAEPNLTSVYSTMLKLGMNIKHSEKWSGTYLLLPKLASDFKSIDANDFQLGAIALLKYEKRKNLNYKVGLYYNSELFGPFFVPILGLYYLSPNEKLEINASLPISADINYKILERVRTGVSFASFVRTYYLNEPFQGNPDNYLTKSTNEVYGYLQFDLGKSIILQTKVGYSIGRNYRVYDRDDNITWGLSAFKFGDNRKQLNPDFKDGLVYRARLIYRFHLEK</sequence>
<keyword evidence="4" id="KW-1185">Reference proteome</keyword>
<feature type="domain" description="DUF6268" evidence="2">
    <location>
        <begin position="34"/>
        <end position="260"/>
    </location>
</feature>
<feature type="signal peptide" evidence="1">
    <location>
        <begin position="1"/>
        <end position="18"/>
    </location>
</feature>
<dbReference type="HOGENOM" id="CLU_920834_0_0_10"/>
<dbReference type="AlphaFoldDB" id="G8R0K0"/>
<evidence type="ECO:0000313" key="3">
    <source>
        <dbReference type="EMBL" id="AEV32704.1"/>
    </source>
</evidence>
<dbReference type="KEGG" id="oho:Oweho_1716"/>
<dbReference type="OrthoDB" id="1488805at2"/>
<proteinExistence type="predicted"/>
<accession>G8R0K0</accession>
<keyword evidence="1" id="KW-0732">Signal</keyword>
<evidence type="ECO:0000256" key="1">
    <source>
        <dbReference type="SAM" id="SignalP"/>
    </source>
</evidence>
<name>G8R0K0_OWEHD</name>
<dbReference type="RefSeq" id="WP_014202060.1">
    <property type="nucleotide sequence ID" value="NC_016599.1"/>
</dbReference>
<dbReference type="EMBL" id="CP003156">
    <property type="protein sequence ID" value="AEV32704.1"/>
    <property type="molecule type" value="Genomic_DNA"/>
</dbReference>
<dbReference type="Pfam" id="PF19783">
    <property type="entry name" value="DUF6268"/>
    <property type="match status" value="1"/>
</dbReference>
<evidence type="ECO:0000259" key="2">
    <source>
        <dbReference type="Pfam" id="PF19783"/>
    </source>
</evidence>
<gene>
    <name evidence="3" type="ordered locus">Oweho_1716</name>
</gene>
<dbReference type="Proteomes" id="UP000005631">
    <property type="component" value="Chromosome"/>
</dbReference>
<organism evidence="3 4">
    <name type="scientific">Owenweeksia hongkongensis (strain DSM 17368 / CIP 108786 / JCM 12287 / NRRL B-23963 / UST20020801)</name>
    <dbReference type="NCBI Taxonomy" id="926562"/>
    <lineage>
        <taxon>Bacteria</taxon>
        <taxon>Pseudomonadati</taxon>
        <taxon>Bacteroidota</taxon>
        <taxon>Flavobacteriia</taxon>
        <taxon>Flavobacteriales</taxon>
        <taxon>Owenweeksiaceae</taxon>
        <taxon>Owenweeksia</taxon>
    </lineage>
</organism>
<dbReference type="eggNOG" id="ENOG502ZCHZ">
    <property type="taxonomic scope" value="Bacteria"/>
</dbReference>